<dbReference type="OrthoDB" id="10317869at2759"/>
<proteinExistence type="predicted"/>
<evidence type="ECO:0000256" key="1">
    <source>
        <dbReference type="SAM" id="Coils"/>
    </source>
</evidence>
<organism evidence="3 4">
    <name type="scientific">Gracilariopsis chorda</name>
    <dbReference type="NCBI Taxonomy" id="448386"/>
    <lineage>
        <taxon>Eukaryota</taxon>
        <taxon>Rhodophyta</taxon>
        <taxon>Florideophyceae</taxon>
        <taxon>Rhodymeniophycidae</taxon>
        <taxon>Gracilariales</taxon>
        <taxon>Gracilariaceae</taxon>
        <taxon>Gracilariopsis</taxon>
    </lineage>
</organism>
<keyword evidence="4" id="KW-1185">Reference proteome</keyword>
<dbReference type="Gene3D" id="1.20.1270.60">
    <property type="entry name" value="Arfaptin homology (AH) domain/BAR domain"/>
    <property type="match status" value="1"/>
</dbReference>
<reference evidence="3 4" key="1">
    <citation type="journal article" date="2018" name="Mol. Biol. Evol.">
        <title>Analysis of the draft genome of the red seaweed Gracilariopsis chorda provides insights into genome size evolution in Rhodophyta.</title>
        <authorList>
            <person name="Lee J."/>
            <person name="Yang E.C."/>
            <person name="Graf L."/>
            <person name="Yang J.H."/>
            <person name="Qiu H."/>
            <person name="Zel Zion U."/>
            <person name="Chan C.X."/>
            <person name="Stephens T.G."/>
            <person name="Weber A.P.M."/>
            <person name="Boo G.H."/>
            <person name="Boo S.M."/>
            <person name="Kim K.M."/>
            <person name="Shin Y."/>
            <person name="Jung M."/>
            <person name="Lee S.J."/>
            <person name="Yim H.S."/>
            <person name="Lee J.H."/>
            <person name="Bhattacharya D."/>
            <person name="Yoon H.S."/>
        </authorList>
    </citation>
    <scope>NUCLEOTIDE SEQUENCE [LARGE SCALE GENOMIC DNA]</scope>
    <source>
        <strain evidence="3 4">SKKU-2015</strain>
        <tissue evidence="3">Whole body</tissue>
    </source>
</reference>
<feature type="region of interest" description="Disordered" evidence="2">
    <location>
        <begin position="242"/>
        <end position="284"/>
    </location>
</feature>
<comment type="caution">
    <text evidence="3">The sequence shown here is derived from an EMBL/GenBank/DDBJ whole genome shotgun (WGS) entry which is preliminary data.</text>
</comment>
<evidence type="ECO:0000256" key="2">
    <source>
        <dbReference type="SAM" id="MobiDB-lite"/>
    </source>
</evidence>
<sequence length="284" mass="31882">MMHKIKKATVRDRTADNAEFADYRNRLERLGAYLRASSAALNESEKSWKDVCNRQKIFAEAFANSYPDKDEVRDFGKQSAQCSQALVKEFVLKTEGSTAPHWQVDAVVQDYLTEICAIASEYKPIADAKTEVAMYTRKVDDLQNAKKQDESKISRNIEKLEEAKKAYEDILERVVEKMKAVYNKRQVALKATYVAYWSSQLRAFNLLDASLEPTRAFVEGSVESLSGVQIKNMTEEDIQKFLETNTTPTSTPKKTAVTAETKALPTSPVEDSTEAPAEPTATAI</sequence>
<evidence type="ECO:0000313" key="4">
    <source>
        <dbReference type="Proteomes" id="UP000247409"/>
    </source>
</evidence>
<dbReference type="Proteomes" id="UP000247409">
    <property type="component" value="Unassembled WGS sequence"/>
</dbReference>
<dbReference type="AlphaFoldDB" id="A0A2V3J1D2"/>
<gene>
    <name evidence="3" type="ORF">BWQ96_02140</name>
</gene>
<dbReference type="EMBL" id="NBIV01000016">
    <property type="protein sequence ID" value="PXF48188.1"/>
    <property type="molecule type" value="Genomic_DNA"/>
</dbReference>
<feature type="compositionally biased region" description="Low complexity" evidence="2">
    <location>
        <begin position="244"/>
        <end position="259"/>
    </location>
</feature>
<evidence type="ECO:0008006" key="5">
    <source>
        <dbReference type="Google" id="ProtNLM"/>
    </source>
</evidence>
<name>A0A2V3J1D2_9FLOR</name>
<evidence type="ECO:0000313" key="3">
    <source>
        <dbReference type="EMBL" id="PXF48188.1"/>
    </source>
</evidence>
<dbReference type="SUPFAM" id="SSF103657">
    <property type="entry name" value="BAR/IMD domain-like"/>
    <property type="match status" value="1"/>
</dbReference>
<feature type="compositionally biased region" description="Low complexity" evidence="2">
    <location>
        <begin position="274"/>
        <end position="284"/>
    </location>
</feature>
<dbReference type="InterPro" id="IPR027267">
    <property type="entry name" value="AH/BAR_dom_sf"/>
</dbReference>
<protein>
    <recommendedName>
        <fullName evidence="5">BAR domain-containing protein</fullName>
    </recommendedName>
</protein>
<accession>A0A2V3J1D2</accession>
<feature type="coiled-coil region" evidence="1">
    <location>
        <begin position="125"/>
        <end position="180"/>
    </location>
</feature>
<keyword evidence="1" id="KW-0175">Coiled coil</keyword>